<organism evidence="2 3">
    <name type="scientific">Catenaria anguillulae PL171</name>
    <dbReference type="NCBI Taxonomy" id="765915"/>
    <lineage>
        <taxon>Eukaryota</taxon>
        <taxon>Fungi</taxon>
        <taxon>Fungi incertae sedis</taxon>
        <taxon>Blastocladiomycota</taxon>
        <taxon>Blastocladiomycetes</taxon>
        <taxon>Blastocladiales</taxon>
        <taxon>Catenariaceae</taxon>
        <taxon>Catenaria</taxon>
    </lineage>
</organism>
<proteinExistence type="predicted"/>
<comment type="caution">
    <text evidence="2">The sequence shown here is derived from an EMBL/GenBank/DDBJ whole genome shotgun (WGS) entry which is preliminary data.</text>
</comment>
<feature type="non-terminal residue" evidence="2">
    <location>
        <position position="1"/>
    </location>
</feature>
<dbReference type="SUPFAM" id="SSF54909">
    <property type="entry name" value="Dimeric alpha+beta barrel"/>
    <property type="match status" value="1"/>
</dbReference>
<feature type="domain" description="YCII-related" evidence="1">
    <location>
        <begin position="4"/>
        <end position="79"/>
    </location>
</feature>
<evidence type="ECO:0000259" key="1">
    <source>
        <dbReference type="Pfam" id="PF03795"/>
    </source>
</evidence>
<evidence type="ECO:0000313" key="2">
    <source>
        <dbReference type="EMBL" id="ORZ33088.1"/>
    </source>
</evidence>
<gene>
    <name evidence="2" type="ORF">BCR44DRAFT_129018</name>
</gene>
<sequence length="103" mass="11447">IHYLITIPDFTDADAPARRLAARPAHLKHAANLQSQGLLLAGGAQLTDDGDKMFGSMFLLDMPSKQAVLDLMRSDPYVTGKVWDLDRMWVQKVKLARLGTLKE</sequence>
<dbReference type="InterPro" id="IPR005545">
    <property type="entry name" value="YCII"/>
</dbReference>
<keyword evidence="3" id="KW-1185">Reference proteome</keyword>
<dbReference type="InterPro" id="IPR051807">
    <property type="entry name" value="Sec-metab_biosynth-assoc"/>
</dbReference>
<dbReference type="PANTHER" id="PTHR33606">
    <property type="entry name" value="PROTEIN YCII"/>
    <property type="match status" value="1"/>
</dbReference>
<accession>A0A1Y2HET1</accession>
<dbReference type="Gene3D" id="3.30.70.1060">
    <property type="entry name" value="Dimeric alpha+beta barrel"/>
    <property type="match status" value="1"/>
</dbReference>
<protein>
    <recommendedName>
        <fullName evidence="1">YCII-related domain-containing protein</fullName>
    </recommendedName>
</protein>
<reference evidence="2 3" key="1">
    <citation type="submission" date="2016-07" db="EMBL/GenBank/DDBJ databases">
        <title>Pervasive Adenine N6-methylation of Active Genes in Fungi.</title>
        <authorList>
            <consortium name="DOE Joint Genome Institute"/>
            <person name="Mondo S.J."/>
            <person name="Dannebaum R.O."/>
            <person name="Kuo R.C."/>
            <person name="Labutti K."/>
            <person name="Haridas S."/>
            <person name="Kuo A."/>
            <person name="Salamov A."/>
            <person name="Ahrendt S.R."/>
            <person name="Lipzen A."/>
            <person name="Sullivan W."/>
            <person name="Andreopoulos W.B."/>
            <person name="Clum A."/>
            <person name="Lindquist E."/>
            <person name="Daum C."/>
            <person name="Ramamoorthy G.K."/>
            <person name="Gryganskyi A."/>
            <person name="Culley D."/>
            <person name="Magnuson J.K."/>
            <person name="James T.Y."/>
            <person name="O'Malley M.A."/>
            <person name="Stajich J.E."/>
            <person name="Spatafora J.W."/>
            <person name="Visel A."/>
            <person name="Grigoriev I.V."/>
        </authorList>
    </citation>
    <scope>NUCLEOTIDE SEQUENCE [LARGE SCALE GENOMIC DNA]</scope>
    <source>
        <strain evidence="2 3">PL171</strain>
    </source>
</reference>
<dbReference type="Pfam" id="PF03795">
    <property type="entry name" value="YCII"/>
    <property type="match status" value="1"/>
</dbReference>
<dbReference type="Proteomes" id="UP000193411">
    <property type="component" value="Unassembled WGS sequence"/>
</dbReference>
<evidence type="ECO:0000313" key="3">
    <source>
        <dbReference type="Proteomes" id="UP000193411"/>
    </source>
</evidence>
<dbReference type="InterPro" id="IPR011008">
    <property type="entry name" value="Dimeric_a/b-barrel"/>
</dbReference>
<dbReference type="EMBL" id="MCFL01000039">
    <property type="protein sequence ID" value="ORZ33088.1"/>
    <property type="molecule type" value="Genomic_DNA"/>
</dbReference>
<dbReference type="PANTHER" id="PTHR33606:SF3">
    <property type="entry name" value="PROTEIN YCII"/>
    <property type="match status" value="1"/>
</dbReference>
<dbReference type="AlphaFoldDB" id="A0A1Y2HET1"/>
<dbReference type="OrthoDB" id="5519740at2759"/>
<name>A0A1Y2HET1_9FUNG</name>